<dbReference type="GO" id="GO:0031071">
    <property type="term" value="F:cysteine desulfurase activity"/>
    <property type="evidence" value="ECO:0007669"/>
    <property type="project" value="UniProtKB-EC"/>
</dbReference>
<dbReference type="PANTHER" id="PTHR43586">
    <property type="entry name" value="CYSTEINE DESULFURASE"/>
    <property type="match status" value="1"/>
</dbReference>
<dbReference type="OrthoDB" id="9804366at2"/>
<evidence type="ECO:0000256" key="4">
    <source>
        <dbReference type="ARBA" id="ARBA00022898"/>
    </source>
</evidence>
<keyword evidence="8" id="KW-1185">Reference proteome</keyword>
<name>A0A419SGG1_9BACL</name>
<evidence type="ECO:0000313" key="7">
    <source>
        <dbReference type="EMBL" id="RKD22882.1"/>
    </source>
</evidence>
<dbReference type="Gene3D" id="3.90.1150.10">
    <property type="entry name" value="Aspartate Aminotransferase, domain 1"/>
    <property type="match status" value="1"/>
</dbReference>
<organism evidence="7 8">
    <name type="scientific">Ammoniphilus oxalaticus</name>
    <dbReference type="NCBI Taxonomy" id="66863"/>
    <lineage>
        <taxon>Bacteria</taxon>
        <taxon>Bacillati</taxon>
        <taxon>Bacillota</taxon>
        <taxon>Bacilli</taxon>
        <taxon>Bacillales</taxon>
        <taxon>Paenibacillaceae</taxon>
        <taxon>Aneurinibacillus group</taxon>
        <taxon>Ammoniphilus</taxon>
    </lineage>
</organism>
<dbReference type="InterPro" id="IPR010969">
    <property type="entry name" value="Cys_dSase-rel_unknwn_funct"/>
</dbReference>
<dbReference type="InterPro" id="IPR016454">
    <property type="entry name" value="Cysteine_dSase"/>
</dbReference>
<comment type="cofactor">
    <cofactor evidence="1">
        <name>pyridoxal 5'-phosphate</name>
        <dbReference type="ChEBI" id="CHEBI:597326"/>
    </cofactor>
</comment>
<sequence length="386" mass="41782">MKTIYLDNAASTWPKPPGVKEAMVACIDEYAANPGRGAHKLAMEASRTLYSTRAKLAELFNVVNPNDIIFAPNATVALNQGIKGMLRSGDHAITTTLEHNSVRRPLEFLKDKNGVELSYISPKADMSFEIEDFEKEIRKNTALIVVTHGSNLTGSLVPISEIGALCKKHHIPFMVDASQTAGVFPIDVQEMNIQLLAFPGHKGLYGPQGTGGLYIDPQFDFEPLFHGGTGSQSELIEQPLTRPDRYESGTANTVGIAGLGAGVQFVLETGLDEIRRKEMELTTALLLELKKIPGITVFGQTSSVERSAVVSFAIKGLDAAAAAFALDRQFRIAVRSGHHCTPLGHETIGTINEGAIRASFGYFNDMSDVEALVTAVRKLATEVDRD</sequence>
<comment type="catalytic activity">
    <reaction evidence="5">
        <text>(sulfur carrier)-H + L-cysteine = (sulfur carrier)-SH + L-alanine</text>
        <dbReference type="Rhea" id="RHEA:43892"/>
        <dbReference type="Rhea" id="RHEA-COMP:14737"/>
        <dbReference type="Rhea" id="RHEA-COMP:14739"/>
        <dbReference type="ChEBI" id="CHEBI:29917"/>
        <dbReference type="ChEBI" id="CHEBI:35235"/>
        <dbReference type="ChEBI" id="CHEBI:57972"/>
        <dbReference type="ChEBI" id="CHEBI:64428"/>
        <dbReference type="EC" id="2.8.1.7"/>
    </reaction>
</comment>
<dbReference type="RefSeq" id="WP_120190371.1">
    <property type="nucleotide sequence ID" value="NZ_MCHY01000009.1"/>
</dbReference>
<evidence type="ECO:0000256" key="5">
    <source>
        <dbReference type="ARBA" id="ARBA00050776"/>
    </source>
</evidence>
<dbReference type="InterPro" id="IPR015424">
    <property type="entry name" value="PyrdxlP-dep_Trfase"/>
</dbReference>
<dbReference type="Gene3D" id="3.40.640.10">
    <property type="entry name" value="Type I PLP-dependent aspartate aminotransferase-like (Major domain)"/>
    <property type="match status" value="1"/>
</dbReference>
<evidence type="ECO:0000256" key="1">
    <source>
        <dbReference type="ARBA" id="ARBA00001933"/>
    </source>
</evidence>
<keyword evidence="4" id="KW-0663">Pyridoxal phosphate</keyword>
<dbReference type="InterPro" id="IPR015422">
    <property type="entry name" value="PyrdxlP-dep_Trfase_small"/>
</dbReference>
<dbReference type="EC" id="2.8.1.7" evidence="3"/>
<dbReference type="AlphaFoldDB" id="A0A419SGG1"/>
<evidence type="ECO:0000256" key="2">
    <source>
        <dbReference type="ARBA" id="ARBA00010447"/>
    </source>
</evidence>
<proteinExistence type="inferred from homology"/>
<gene>
    <name evidence="7" type="ORF">BEP19_11635</name>
</gene>
<reference evidence="7 8" key="1">
    <citation type="submission" date="2016-08" db="EMBL/GenBank/DDBJ databases">
        <title>Novel Firmicute Genomes.</title>
        <authorList>
            <person name="Poppleton D.I."/>
            <person name="Gribaldo S."/>
        </authorList>
    </citation>
    <scope>NUCLEOTIDE SEQUENCE [LARGE SCALE GENOMIC DNA]</scope>
    <source>
        <strain evidence="7 8">RAOx-1</strain>
    </source>
</reference>
<dbReference type="InterPro" id="IPR000192">
    <property type="entry name" value="Aminotrans_V_dom"/>
</dbReference>
<dbReference type="PANTHER" id="PTHR43586:SF4">
    <property type="entry name" value="ISOPENICILLIN N EPIMERASE"/>
    <property type="match status" value="1"/>
</dbReference>
<evidence type="ECO:0000313" key="8">
    <source>
        <dbReference type="Proteomes" id="UP000284219"/>
    </source>
</evidence>
<dbReference type="InterPro" id="IPR015421">
    <property type="entry name" value="PyrdxlP-dep_Trfase_major"/>
</dbReference>
<evidence type="ECO:0000259" key="6">
    <source>
        <dbReference type="Pfam" id="PF00266"/>
    </source>
</evidence>
<dbReference type="Proteomes" id="UP000284219">
    <property type="component" value="Unassembled WGS sequence"/>
</dbReference>
<feature type="domain" description="Aminotransferase class V" evidence="6">
    <location>
        <begin position="4"/>
        <end position="372"/>
    </location>
</feature>
<comment type="similarity">
    <text evidence="2">Belongs to the class-V pyridoxal-phosphate-dependent aminotransferase family. Csd subfamily.</text>
</comment>
<accession>A0A419SGG1</accession>
<dbReference type="NCBIfam" id="TIGR01977">
    <property type="entry name" value="am_tr_V_EF2568"/>
    <property type="match status" value="1"/>
</dbReference>
<dbReference type="EMBL" id="MCHY01000009">
    <property type="protein sequence ID" value="RKD22882.1"/>
    <property type="molecule type" value="Genomic_DNA"/>
</dbReference>
<dbReference type="PIRSF" id="PIRSF005572">
    <property type="entry name" value="NifS"/>
    <property type="match status" value="1"/>
</dbReference>
<comment type="caution">
    <text evidence="7">The sequence shown here is derived from an EMBL/GenBank/DDBJ whole genome shotgun (WGS) entry which is preliminary data.</text>
</comment>
<dbReference type="Pfam" id="PF00266">
    <property type="entry name" value="Aminotran_5"/>
    <property type="match status" value="1"/>
</dbReference>
<protein>
    <recommendedName>
        <fullName evidence="3">cysteine desulfurase</fullName>
        <ecNumber evidence="3">2.8.1.7</ecNumber>
    </recommendedName>
</protein>
<evidence type="ECO:0000256" key="3">
    <source>
        <dbReference type="ARBA" id="ARBA00012239"/>
    </source>
</evidence>
<dbReference type="SUPFAM" id="SSF53383">
    <property type="entry name" value="PLP-dependent transferases"/>
    <property type="match status" value="1"/>
</dbReference>